<dbReference type="OrthoDB" id="403918at2"/>
<dbReference type="RefSeq" id="WP_141484118.1">
    <property type="nucleotide sequence ID" value="NZ_SMDN01000012.1"/>
</dbReference>
<evidence type="ECO:0000313" key="2">
    <source>
        <dbReference type="Proteomes" id="UP000320801"/>
    </source>
</evidence>
<reference evidence="1 2" key="1">
    <citation type="submission" date="2019-03" db="EMBL/GenBank/DDBJ databases">
        <title>Characterization of a novel Mycoplasma cynos real-time PCR assay.</title>
        <authorList>
            <person name="Tallmadge R.L."/>
            <person name="Mitchell P.K."/>
            <person name="Goodman L."/>
        </authorList>
    </citation>
    <scope>NUCLEOTIDE SEQUENCE [LARGE SCALE GENOMIC DNA]</scope>
    <source>
        <strain evidence="1 2">1642</strain>
    </source>
</reference>
<dbReference type="AlphaFoldDB" id="A0A507SHW9"/>
<dbReference type="Proteomes" id="UP000320801">
    <property type="component" value="Unassembled WGS sequence"/>
</dbReference>
<accession>A0A507SHW9</accession>
<evidence type="ECO:0000313" key="1">
    <source>
        <dbReference type="EMBL" id="TQC51357.1"/>
    </source>
</evidence>
<comment type="caution">
    <text evidence="1">The sequence shown here is derived from an EMBL/GenBank/DDBJ whole genome shotgun (WGS) entry which is preliminary data.</text>
</comment>
<name>A0A507SHW9_9BACT</name>
<gene>
    <name evidence="1" type="ORF">E1I18_02990</name>
</gene>
<sequence length="542" mass="62580">MKNKIKAILKRTALCSGLVFVGASLIGAIVYKFQKPFKPAFYNYKSYLAPDNIKILEDSYDYKQFDTLNQFTKAILTQKAIGGIGSDAQAVQLIRRDKLKKIDYVKLFTDKTPSWAIGKTFEEYFKTAEYKKFQKSLLTQGVWDHLNSKDYTEALKTKIEDDGRESEWNDGQERKLYDYFVPYFSQDMVVAYNPFKVEGVLKENGIIEKSTDESGEQISLLSELGKQKLYESDKKIIDSLLNEGFNKNKPIDQKEVRLVDVLKSLSKNNYKRWEITDAVRDNMIYGSAYQYDNDNNYIDINKTGKANDKNEPKLYKKLIDQFEKLIYDGIGASLTDKNIQFIGDGLELLTNLISSSSNVTAAIMYNGDAVDAYFSLDNFASVADGSIRFIRPKSNILLVDGLVLAKSDQVKEETYDKLLSKARDSFYQGLSVDGDTLKTNYDWSSAEKVEKYHSYINFDYVAYTPVFKTLYDYVSISKFADLDHFEKEYAKQLFEIKDEYSLFDPITKKRLFNYKVDRTSIIPTDQKTQTNINTYWYQKTKK</sequence>
<proteinExistence type="predicted"/>
<organism evidence="1 2">
    <name type="scientific">Mycoplasmopsis mucosicanis</name>
    <dbReference type="NCBI Taxonomy" id="458208"/>
    <lineage>
        <taxon>Bacteria</taxon>
        <taxon>Bacillati</taxon>
        <taxon>Mycoplasmatota</taxon>
        <taxon>Mycoplasmoidales</taxon>
        <taxon>Metamycoplasmataceae</taxon>
        <taxon>Mycoplasmopsis</taxon>
    </lineage>
</organism>
<dbReference type="EMBL" id="SMDN01000012">
    <property type="protein sequence ID" value="TQC51357.1"/>
    <property type="molecule type" value="Genomic_DNA"/>
</dbReference>
<evidence type="ECO:0008006" key="3">
    <source>
        <dbReference type="Google" id="ProtNLM"/>
    </source>
</evidence>
<keyword evidence="2" id="KW-1185">Reference proteome</keyword>
<protein>
    <recommendedName>
        <fullName evidence="3">Spermidine/putrescine ABC transporter substrate-binding protein</fullName>
    </recommendedName>
</protein>